<comment type="caution">
    <text evidence="2">The sequence shown here is derived from an EMBL/GenBank/DDBJ whole genome shotgun (WGS) entry which is preliminary data.</text>
</comment>
<dbReference type="RefSeq" id="WP_188819525.1">
    <property type="nucleotide sequence ID" value="NZ_BMLK01000008.1"/>
</dbReference>
<name>A0ABQ2JN71_9SPHN</name>
<sequence length="97" mass="10870">MTAIRVPLAAQPSQMLSIRLGQKSCRLKVYQKRTGLYLDAWVNDALVLAGALCRDRVWIVRSKANGFPGDLAFIDTQGRSDPEYTGLDARFQLLWEG</sequence>
<proteinExistence type="predicted"/>
<protein>
    <recommendedName>
        <fullName evidence="1">Cyanophage baseplate Pam3 plug gp18 domain-containing protein</fullName>
    </recommendedName>
</protein>
<dbReference type="EMBL" id="BMLK01000008">
    <property type="protein sequence ID" value="GGN49316.1"/>
    <property type="molecule type" value="Genomic_DNA"/>
</dbReference>
<feature type="domain" description="Cyanophage baseplate Pam3 plug gp18" evidence="1">
    <location>
        <begin position="5"/>
        <end position="96"/>
    </location>
</feature>
<dbReference type="Pfam" id="PF22479">
    <property type="entry name" value="Pam3_gp18"/>
    <property type="match status" value="1"/>
</dbReference>
<gene>
    <name evidence="2" type="ORF">GCM10011349_19830</name>
</gene>
<keyword evidence="3" id="KW-1185">Reference proteome</keyword>
<evidence type="ECO:0000259" key="1">
    <source>
        <dbReference type="Pfam" id="PF22479"/>
    </source>
</evidence>
<reference evidence="3" key="1">
    <citation type="journal article" date="2019" name="Int. J. Syst. Evol. Microbiol.">
        <title>The Global Catalogue of Microorganisms (GCM) 10K type strain sequencing project: providing services to taxonomists for standard genome sequencing and annotation.</title>
        <authorList>
            <consortium name="The Broad Institute Genomics Platform"/>
            <consortium name="The Broad Institute Genome Sequencing Center for Infectious Disease"/>
            <person name="Wu L."/>
            <person name="Ma J."/>
        </authorList>
    </citation>
    <scope>NUCLEOTIDE SEQUENCE [LARGE SCALE GENOMIC DNA]</scope>
    <source>
        <strain evidence="3">CGMCC 1.6784</strain>
    </source>
</reference>
<accession>A0ABQ2JN71</accession>
<evidence type="ECO:0000313" key="3">
    <source>
        <dbReference type="Proteomes" id="UP000605099"/>
    </source>
</evidence>
<organism evidence="2 3">
    <name type="scientific">Novosphingobium indicum</name>
    <dbReference type="NCBI Taxonomy" id="462949"/>
    <lineage>
        <taxon>Bacteria</taxon>
        <taxon>Pseudomonadati</taxon>
        <taxon>Pseudomonadota</taxon>
        <taxon>Alphaproteobacteria</taxon>
        <taxon>Sphingomonadales</taxon>
        <taxon>Sphingomonadaceae</taxon>
        <taxon>Novosphingobium</taxon>
    </lineage>
</organism>
<dbReference type="InterPro" id="IPR054252">
    <property type="entry name" value="Pam3_gp18"/>
</dbReference>
<evidence type="ECO:0000313" key="2">
    <source>
        <dbReference type="EMBL" id="GGN49316.1"/>
    </source>
</evidence>
<dbReference type="Proteomes" id="UP000605099">
    <property type="component" value="Unassembled WGS sequence"/>
</dbReference>